<protein>
    <submittedName>
        <fullName evidence="1">Uncharacterized protein</fullName>
    </submittedName>
</protein>
<evidence type="ECO:0000313" key="1">
    <source>
        <dbReference type="EMBL" id="PVH95767.1"/>
    </source>
</evidence>
<gene>
    <name evidence="1" type="ORF">DM02DRAFT_139009</name>
</gene>
<organism evidence="1 2">
    <name type="scientific">Periconia macrospinosa</name>
    <dbReference type="NCBI Taxonomy" id="97972"/>
    <lineage>
        <taxon>Eukaryota</taxon>
        <taxon>Fungi</taxon>
        <taxon>Dikarya</taxon>
        <taxon>Ascomycota</taxon>
        <taxon>Pezizomycotina</taxon>
        <taxon>Dothideomycetes</taxon>
        <taxon>Pleosporomycetidae</taxon>
        <taxon>Pleosporales</taxon>
        <taxon>Massarineae</taxon>
        <taxon>Periconiaceae</taxon>
        <taxon>Periconia</taxon>
    </lineage>
</organism>
<keyword evidence="2" id="KW-1185">Reference proteome</keyword>
<dbReference type="EMBL" id="KZ805484">
    <property type="protein sequence ID" value="PVH95767.1"/>
    <property type="molecule type" value="Genomic_DNA"/>
</dbReference>
<evidence type="ECO:0000313" key="2">
    <source>
        <dbReference type="Proteomes" id="UP000244855"/>
    </source>
</evidence>
<dbReference type="Proteomes" id="UP000244855">
    <property type="component" value="Unassembled WGS sequence"/>
</dbReference>
<reference evidence="1 2" key="1">
    <citation type="journal article" date="2018" name="Sci. Rep.">
        <title>Comparative genomics provides insights into the lifestyle and reveals functional heterogeneity of dark septate endophytic fungi.</title>
        <authorList>
            <person name="Knapp D.G."/>
            <person name="Nemeth J.B."/>
            <person name="Barry K."/>
            <person name="Hainaut M."/>
            <person name="Henrissat B."/>
            <person name="Johnson J."/>
            <person name="Kuo A."/>
            <person name="Lim J.H.P."/>
            <person name="Lipzen A."/>
            <person name="Nolan M."/>
            <person name="Ohm R.A."/>
            <person name="Tamas L."/>
            <person name="Grigoriev I.V."/>
            <person name="Spatafora J.W."/>
            <person name="Nagy L.G."/>
            <person name="Kovacs G.M."/>
        </authorList>
    </citation>
    <scope>NUCLEOTIDE SEQUENCE [LARGE SCALE GENOMIC DNA]</scope>
    <source>
        <strain evidence="1 2">DSE2036</strain>
    </source>
</reference>
<proteinExistence type="predicted"/>
<name>A0A2V1DC93_9PLEO</name>
<accession>A0A2V1DC93</accession>
<sequence>MSVRCRSRTLTPPIQANPIRHRSLPERANIITPLTTHHTPHTWSQRFLPRRPNGIEHVVTNFEAKRNTHTLAEKKHLRCRADGRIRYRIIQLVLHCTALHCTVRVSEGWAEDCVWDGYTANNLYTCVCGDTPRHRVFIRPKGETIRARAWLACVGTCGER</sequence>
<dbReference type="AlphaFoldDB" id="A0A2V1DC93"/>